<gene>
    <name evidence="2" type="ORF">PCOR1329_LOCUS46593</name>
</gene>
<accession>A0ABN9UA18</accession>
<reference evidence="2" key="1">
    <citation type="submission" date="2023-10" db="EMBL/GenBank/DDBJ databases">
        <authorList>
            <person name="Chen Y."/>
            <person name="Shah S."/>
            <person name="Dougan E. K."/>
            <person name="Thang M."/>
            <person name="Chan C."/>
        </authorList>
    </citation>
    <scope>NUCLEOTIDE SEQUENCE [LARGE SCALE GENOMIC DNA]</scope>
</reference>
<evidence type="ECO:0000256" key="1">
    <source>
        <dbReference type="SAM" id="Phobius"/>
    </source>
</evidence>
<keyword evidence="1" id="KW-0812">Transmembrane</keyword>
<evidence type="ECO:0000313" key="2">
    <source>
        <dbReference type="EMBL" id="CAK0856131.1"/>
    </source>
</evidence>
<sequence length="156" mass="17627">MISDTWHWTAALAVLVVCLWLARRLLPSGSGDRRLSTDSQANELASAAEEYPDLGIPLHRHVEMALDPPQGLHWSNPRAPYEFENELCWGKYIFFHPPRCKESEGAGVLDFHKYRRREEARVGVSSGAALQAPPCDRLAVFLRHRDGKVRPSERGV</sequence>
<feature type="transmembrane region" description="Helical" evidence="1">
    <location>
        <begin position="6"/>
        <end position="26"/>
    </location>
</feature>
<keyword evidence="1" id="KW-1133">Transmembrane helix</keyword>
<comment type="caution">
    <text evidence="2">The sequence shown here is derived from an EMBL/GenBank/DDBJ whole genome shotgun (WGS) entry which is preliminary data.</text>
</comment>
<evidence type="ECO:0000313" key="3">
    <source>
        <dbReference type="Proteomes" id="UP001189429"/>
    </source>
</evidence>
<protein>
    <submittedName>
        <fullName evidence="2">Uncharacterized protein</fullName>
    </submittedName>
</protein>
<proteinExistence type="predicted"/>
<name>A0ABN9UA18_9DINO</name>
<organism evidence="2 3">
    <name type="scientific">Prorocentrum cordatum</name>
    <dbReference type="NCBI Taxonomy" id="2364126"/>
    <lineage>
        <taxon>Eukaryota</taxon>
        <taxon>Sar</taxon>
        <taxon>Alveolata</taxon>
        <taxon>Dinophyceae</taxon>
        <taxon>Prorocentrales</taxon>
        <taxon>Prorocentraceae</taxon>
        <taxon>Prorocentrum</taxon>
    </lineage>
</organism>
<keyword evidence="1" id="KW-0472">Membrane</keyword>
<keyword evidence="3" id="KW-1185">Reference proteome</keyword>
<dbReference type="Proteomes" id="UP001189429">
    <property type="component" value="Unassembled WGS sequence"/>
</dbReference>
<dbReference type="EMBL" id="CAUYUJ010015606">
    <property type="protein sequence ID" value="CAK0856131.1"/>
    <property type="molecule type" value="Genomic_DNA"/>
</dbReference>